<evidence type="ECO:0000256" key="1">
    <source>
        <dbReference type="PROSITE-ProRule" id="PRU00723"/>
    </source>
</evidence>
<dbReference type="PANTHER" id="PTHR46156">
    <property type="entry name" value="CCCH ZINGC FINGER"/>
    <property type="match status" value="1"/>
</dbReference>
<accession>A0A6H5H9R4</accession>
<dbReference type="GO" id="GO:0008270">
    <property type="term" value="F:zinc ion binding"/>
    <property type="evidence" value="ECO:0007669"/>
    <property type="project" value="UniProtKB-KW"/>
</dbReference>
<dbReference type="OrthoDB" id="3247158at2759"/>
<evidence type="ECO:0000313" key="4">
    <source>
        <dbReference type="Proteomes" id="UP000479000"/>
    </source>
</evidence>
<name>A0A6H5H9R4_9HEMI</name>
<dbReference type="GO" id="GO:0005634">
    <property type="term" value="C:nucleus"/>
    <property type="evidence" value="ECO:0007669"/>
    <property type="project" value="TreeGrafter"/>
</dbReference>
<feature type="domain" description="C3H1-type" evidence="2">
    <location>
        <begin position="35"/>
        <end position="61"/>
    </location>
</feature>
<evidence type="ECO:0000259" key="2">
    <source>
        <dbReference type="PROSITE" id="PS50103"/>
    </source>
</evidence>
<dbReference type="AlphaFoldDB" id="A0A6H5H9R4"/>
<sequence>MNIVNCFIGAHFARCRLPFGKCTDKACLLSHDVRPGKMPTCYHYLAGLCQRDNCPYLHIKVNSKAPVCRSFLQGYCPDVFN</sequence>
<keyword evidence="1" id="KW-0479">Metal-binding</keyword>
<dbReference type="InterPro" id="IPR000571">
    <property type="entry name" value="Znf_CCCH"/>
</dbReference>
<dbReference type="EMBL" id="CADCXU010025430">
    <property type="protein sequence ID" value="CAB0012434.1"/>
    <property type="molecule type" value="Genomic_DNA"/>
</dbReference>
<gene>
    <name evidence="3" type="ORF">NTEN_LOCUS17175</name>
</gene>
<feature type="non-terminal residue" evidence="3">
    <location>
        <position position="81"/>
    </location>
</feature>
<dbReference type="Proteomes" id="UP000479000">
    <property type="component" value="Unassembled WGS sequence"/>
</dbReference>
<dbReference type="Gene3D" id="4.10.1000.10">
    <property type="entry name" value="Zinc finger, CCCH-type"/>
    <property type="match status" value="1"/>
</dbReference>
<organism evidence="3 4">
    <name type="scientific">Nesidiocoris tenuis</name>
    <dbReference type="NCBI Taxonomy" id="355587"/>
    <lineage>
        <taxon>Eukaryota</taxon>
        <taxon>Metazoa</taxon>
        <taxon>Ecdysozoa</taxon>
        <taxon>Arthropoda</taxon>
        <taxon>Hexapoda</taxon>
        <taxon>Insecta</taxon>
        <taxon>Pterygota</taxon>
        <taxon>Neoptera</taxon>
        <taxon>Paraneoptera</taxon>
        <taxon>Hemiptera</taxon>
        <taxon>Heteroptera</taxon>
        <taxon>Panheteroptera</taxon>
        <taxon>Cimicomorpha</taxon>
        <taxon>Miridae</taxon>
        <taxon>Dicyphina</taxon>
        <taxon>Nesidiocoris</taxon>
    </lineage>
</organism>
<feature type="zinc finger region" description="C3H1-type" evidence="1">
    <location>
        <begin position="35"/>
        <end position="61"/>
    </location>
</feature>
<dbReference type="PROSITE" id="PS50103">
    <property type="entry name" value="ZF_C3H1"/>
    <property type="match status" value="1"/>
</dbReference>
<reference evidence="3 4" key="1">
    <citation type="submission" date="2020-02" db="EMBL/GenBank/DDBJ databases">
        <authorList>
            <person name="Ferguson B K."/>
        </authorList>
    </citation>
    <scope>NUCLEOTIDE SEQUENCE [LARGE SCALE GENOMIC DNA]</scope>
</reference>
<dbReference type="PANTHER" id="PTHR46156:SF1">
    <property type="entry name" value="ZINC FINGER CCCH DOMAIN-CONTAINING PROTEIN 3"/>
    <property type="match status" value="1"/>
</dbReference>
<protein>
    <recommendedName>
        <fullName evidence="2">C3H1-type domain-containing protein</fullName>
    </recommendedName>
</protein>
<keyword evidence="1" id="KW-0862">Zinc</keyword>
<keyword evidence="1" id="KW-0863">Zinc-finger</keyword>
<evidence type="ECO:0000313" key="3">
    <source>
        <dbReference type="EMBL" id="CAB0012434.1"/>
    </source>
</evidence>
<proteinExistence type="predicted"/>
<keyword evidence="4" id="KW-1185">Reference proteome</keyword>